<dbReference type="PANTHER" id="PTHR12674">
    <property type="entry name" value="PREFOLDIN SUBUNIT 5"/>
    <property type="match status" value="1"/>
</dbReference>
<evidence type="ECO:0000313" key="4">
    <source>
        <dbReference type="Proteomes" id="UP000662931"/>
    </source>
</evidence>
<feature type="region of interest" description="Disordered" evidence="1">
    <location>
        <begin position="651"/>
        <end position="692"/>
    </location>
</feature>
<dbReference type="AlphaFoldDB" id="A0A875S1Y2"/>
<dbReference type="GO" id="GO:0051082">
    <property type="term" value="F:unfolded protein binding"/>
    <property type="evidence" value="ECO:0007669"/>
    <property type="project" value="InterPro"/>
</dbReference>
<feature type="compositionally biased region" description="Acidic residues" evidence="1">
    <location>
        <begin position="275"/>
        <end position="292"/>
    </location>
</feature>
<dbReference type="GO" id="GO:1990114">
    <property type="term" value="P:RNA polymerase II core complex assembly"/>
    <property type="evidence" value="ECO:0007669"/>
    <property type="project" value="TreeGrafter"/>
</dbReference>
<dbReference type="GO" id="GO:1990113">
    <property type="term" value="P:RNA polymerase I assembly"/>
    <property type="evidence" value="ECO:0007669"/>
    <property type="project" value="TreeGrafter"/>
</dbReference>
<evidence type="ECO:0000259" key="2">
    <source>
        <dbReference type="Pfam" id="PF12927"/>
    </source>
</evidence>
<feature type="compositionally biased region" description="Acidic residues" evidence="1">
    <location>
        <begin position="680"/>
        <end position="691"/>
    </location>
</feature>
<dbReference type="EMBL" id="CP064813">
    <property type="protein sequence ID" value="QPG74958.1"/>
    <property type="molecule type" value="Genomic_DNA"/>
</dbReference>
<organism evidence="3 4">
    <name type="scientific">Eeniella nana</name>
    <name type="common">Yeast</name>
    <name type="synonym">Brettanomyces nanus</name>
    <dbReference type="NCBI Taxonomy" id="13502"/>
    <lineage>
        <taxon>Eukaryota</taxon>
        <taxon>Fungi</taxon>
        <taxon>Dikarya</taxon>
        <taxon>Ascomycota</taxon>
        <taxon>Saccharomycotina</taxon>
        <taxon>Pichiomycetes</taxon>
        <taxon>Pichiales</taxon>
        <taxon>Pichiaceae</taxon>
        <taxon>Brettanomyces</taxon>
    </lineage>
</organism>
<dbReference type="OrthoDB" id="21413at2759"/>
<dbReference type="Pfam" id="PF12927">
    <property type="entry name" value="DUF3835"/>
    <property type="match status" value="1"/>
</dbReference>
<accession>A0A875S1Y2</accession>
<dbReference type="InterPro" id="IPR011599">
    <property type="entry name" value="PFD_alpha_archaea"/>
</dbReference>
<dbReference type="GO" id="GO:0006457">
    <property type="term" value="P:protein folding"/>
    <property type="evidence" value="ECO:0007669"/>
    <property type="project" value="InterPro"/>
</dbReference>
<dbReference type="GO" id="GO:0005737">
    <property type="term" value="C:cytoplasm"/>
    <property type="evidence" value="ECO:0007669"/>
    <property type="project" value="TreeGrafter"/>
</dbReference>
<dbReference type="GeneID" id="62195698"/>
<dbReference type="GO" id="GO:1990115">
    <property type="term" value="P:RNA polymerase III assembly"/>
    <property type="evidence" value="ECO:0007669"/>
    <property type="project" value="TreeGrafter"/>
</dbReference>
<feature type="compositionally biased region" description="Basic and acidic residues" evidence="1">
    <location>
        <begin position="323"/>
        <end position="345"/>
    </location>
</feature>
<dbReference type="RefSeq" id="XP_038778523.1">
    <property type="nucleotide sequence ID" value="XM_038922595.1"/>
</dbReference>
<gene>
    <name evidence="3" type="ORF">FOA43_002297</name>
</gene>
<dbReference type="GO" id="GO:0016272">
    <property type="term" value="C:prefoldin complex"/>
    <property type="evidence" value="ECO:0007669"/>
    <property type="project" value="InterPro"/>
</dbReference>
<evidence type="ECO:0000256" key="1">
    <source>
        <dbReference type="SAM" id="MobiDB-lite"/>
    </source>
</evidence>
<dbReference type="InterPro" id="IPR024325">
    <property type="entry name" value="DUF3835"/>
</dbReference>
<dbReference type="KEGG" id="bnn:FOA43_002297"/>
<dbReference type="PANTHER" id="PTHR12674:SF2">
    <property type="entry name" value="PREFOLDIN SUBUNIT 5"/>
    <property type="match status" value="1"/>
</dbReference>
<protein>
    <recommendedName>
        <fullName evidence="2">DUF3835 domain-containing protein</fullName>
    </recommendedName>
</protein>
<feature type="region of interest" description="Disordered" evidence="1">
    <location>
        <begin position="323"/>
        <end position="352"/>
    </location>
</feature>
<dbReference type="Proteomes" id="UP000662931">
    <property type="component" value="Chromosome 2"/>
</dbReference>
<evidence type="ECO:0000313" key="3">
    <source>
        <dbReference type="EMBL" id="QPG74958.1"/>
    </source>
</evidence>
<proteinExistence type="predicted"/>
<feature type="region of interest" description="Disordered" evidence="1">
    <location>
        <begin position="274"/>
        <end position="304"/>
    </location>
</feature>
<feature type="compositionally biased region" description="Basic and acidic residues" evidence="1">
    <location>
        <begin position="651"/>
        <end position="679"/>
    </location>
</feature>
<reference evidence="3" key="1">
    <citation type="submission" date="2020-10" db="EMBL/GenBank/DDBJ databases">
        <authorList>
            <person name="Roach M.J.R."/>
        </authorList>
    </citation>
    <scope>NUCLEOTIDE SEQUENCE</scope>
    <source>
        <strain evidence="3">CBS 1945</strain>
    </source>
</reference>
<sequence>MTPVKDLSVVDSIIVNLVSVRNLYQFEYEQLGTFLSLMNQFEEAKLKSRELLKKNDIFIREFNGDVKFYRERMKWLQARISKLSKDIENRKQAKQKLMQLFDSLQSLDTLNDSNPNQEESNLEAGLPIMNIREELDENGNVMKSSVKPYEKSKLGIFEKNANTTKKASSISSNLHPYGVTEESDEDGNIVRSSVRKLPVSEKKKNETTDDQISLLMKDMDLIPKEEPRIVELEDGIDSTKDSSLKVQQKIDSSMYAPEIDPEDLLTLEVIANEVNNDDDDNDDDDNDDDCDMNNETGITSLVPPESRDLLYKRIQELRIAHRDTRDDQTAVRNDDSEFSKTSEKKKPSKSVSFAEDVDVKEVEDIWDDLRESEQQGGHPKVSEFKLMMEGAAALEKEEVEKPKNHETIANGLIVGDVMEHDTEARGSNIGFQETKKSSFDEPVAEETSENLVNMDRLKPEKGMMRLGGKKPIFRSRLNKVVEMGKQYQKRGASIEKQKSSSPFKKDFKSLRPAKKVITKSLNSEVIESPKDDNSLVKNLPLEVEDFDIVREHITEEDGEDENSQMIEDYKIVESKMSSGKELPNLEEFKDSEKVIKLTSKQLSELQKHMKNATLDYKSVGNDTDTMARAYVMGLYDDDIEEDDGVIEEVDDFKKHNKEVEKNEQDEKDGKDEKDGRDEKDENEGDVEDGPIMEDNIIEHDTGALQNISDDDIDIELNSESLNSEIALDYTRAHERMLEKYNGGFKKTDLEKEFEPLDDAPKVSRFKAARLGRKA</sequence>
<feature type="domain" description="DUF3835" evidence="2">
    <location>
        <begin position="694"/>
        <end position="770"/>
    </location>
</feature>
<keyword evidence="4" id="KW-1185">Reference proteome</keyword>
<name>A0A875S1Y2_EENNA</name>